<comment type="caution">
    <text evidence="3">The sequence shown here is derived from an EMBL/GenBank/DDBJ whole genome shotgun (WGS) entry which is preliminary data.</text>
</comment>
<keyword evidence="2" id="KW-1133">Transmembrane helix</keyword>
<reference evidence="3 4" key="1">
    <citation type="journal article" date="2020" name="Mol. Biol. Evol.">
        <title>Interspecific Gene Flow and the Evolution of Specialization in Black and White Rhinoceros.</title>
        <authorList>
            <person name="Moodley Y."/>
            <person name="Westbury M.V."/>
            <person name="Russo I.M."/>
            <person name="Gopalakrishnan S."/>
            <person name="Rakotoarivelo A."/>
            <person name="Olsen R.A."/>
            <person name="Prost S."/>
            <person name="Tunstall T."/>
            <person name="Ryder O.A."/>
            <person name="Dalen L."/>
            <person name="Bruford M.W."/>
        </authorList>
    </citation>
    <scope>NUCLEOTIDE SEQUENCE [LARGE SCALE GENOMIC DNA]</scope>
    <source>
        <strain evidence="3">SBR-YM</strain>
        <tissue evidence="3">Skin</tissue>
    </source>
</reference>
<feature type="transmembrane region" description="Helical" evidence="2">
    <location>
        <begin position="360"/>
        <end position="380"/>
    </location>
</feature>
<dbReference type="PANTHER" id="PTHR20988:SF2">
    <property type="entry name" value="TRANSMEMBRANE PROTEIN 183A-RELATED"/>
    <property type="match status" value="1"/>
</dbReference>
<dbReference type="PANTHER" id="PTHR20988">
    <property type="entry name" value="TRANSMEMBRANE PROTEIN 183A-RELATED"/>
    <property type="match status" value="1"/>
</dbReference>
<feature type="region of interest" description="Disordered" evidence="1">
    <location>
        <begin position="1"/>
        <end position="86"/>
    </location>
</feature>
<dbReference type="AlphaFoldDB" id="A0A7J7EJY5"/>
<dbReference type="InterPro" id="IPR026509">
    <property type="entry name" value="TMEM183"/>
</dbReference>
<keyword evidence="2" id="KW-0812">Transmembrane</keyword>
<evidence type="ECO:0000313" key="4">
    <source>
        <dbReference type="Proteomes" id="UP000551758"/>
    </source>
</evidence>
<protein>
    <recommendedName>
        <fullName evidence="5">Transmembrane protein 183A</fullName>
    </recommendedName>
</protein>
<keyword evidence="2" id="KW-0472">Membrane</keyword>
<dbReference type="GO" id="GO:0031647">
    <property type="term" value="P:regulation of protein stability"/>
    <property type="evidence" value="ECO:0007669"/>
    <property type="project" value="TreeGrafter"/>
</dbReference>
<evidence type="ECO:0000313" key="3">
    <source>
        <dbReference type="EMBL" id="KAF5915746.1"/>
    </source>
</evidence>
<sequence>MARGPGPLGRPRPDAGAMPKRGKRLKFRAHDACSGRGGGGRRGAGRPAGAGPAGRGGTGSGLRGAGWRGAGPAGRGGPGERPPPASLVLCCSDRGRLRQFGSGRREVWTGQESRGQRCPAGRFSAFFIKSLCGLEASQVPAVEALSGAGEPCDIIDSSDEMDAQEESIHERTASRKKKSKRHKEDLDGAGEEYPMDIWLLLAAYIRPEDIVNFSLICKNAWTVTCTAAFWTRLYRRHYTLDASLPLRLRPESMEKLRCLRACVIRSLYHMYEPFAARISKNPAIPESTPSTLKNSKCLLFWCRKIVGNRQEPMWEFNFKFKKQSPRLKSKCMGGLQPPIQYEDVHTNPDQDCCLLQVTTLNFIFIPIVMGMIFTLFTINVSTDMRHHRVRLVFQDSPVRSGRKPRSDQGVQVILDPVHSVRLFDWWHPQYPFSLRA</sequence>
<dbReference type="EMBL" id="JACDTQ010002758">
    <property type="protein sequence ID" value="KAF5915746.1"/>
    <property type="molecule type" value="Genomic_DNA"/>
</dbReference>
<name>A0A7J7EJY5_DICBM</name>
<evidence type="ECO:0000256" key="2">
    <source>
        <dbReference type="SAM" id="Phobius"/>
    </source>
</evidence>
<proteinExistence type="predicted"/>
<evidence type="ECO:0008006" key="5">
    <source>
        <dbReference type="Google" id="ProtNLM"/>
    </source>
</evidence>
<organism evidence="3 4">
    <name type="scientific">Diceros bicornis minor</name>
    <name type="common">South-central black rhinoceros</name>
    <dbReference type="NCBI Taxonomy" id="77932"/>
    <lineage>
        <taxon>Eukaryota</taxon>
        <taxon>Metazoa</taxon>
        <taxon>Chordata</taxon>
        <taxon>Craniata</taxon>
        <taxon>Vertebrata</taxon>
        <taxon>Euteleostomi</taxon>
        <taxon>Mammalia</taxon>
        <taxon>Eutheria</taxon>
        <taxon>Laurasiatheria</taxon>
        <taxon>Perissodactyla</taxon>
        <taxon>Rhinocerotidae</taxon>
        <taxon>Diceros</taxon>
    </lineage>
</organism>
<feature type="region of interest" description="Disordered" evidence="1">
    <location>
        <begin position="160"/>
        <end position="187"/>
    </location>
</feature>
<dbReference type="Proteomes" id="UP000551758">
    <property type="component" value="Unassembled WGS sequence"/>
</dbReference>
<gene>
    <name evidence="3" type="ORF">HPG69_011559</name>
</gene>
<feature type="compositionally biased region" description="Gly residues" evidence="1">
    <location>
        <begin position="35"/>
        <end position="79"/>
    </location>
</feature>
<evidence type="ECO:0000256" key="1">
    <source>
        <dbReference type="SAM" id="MobiDB-lite"/>
    </source>
</evidence>
<accession>A0A7J7EJY5</accession>
<dbReference type="GO" id="GO:0019005">
    <property type="term" value="C:SCF ubiquitin ligase complex"/>
    <property type="evidence" value="ECO:0007669"/>
    <property type="project" value="TreeGrafter"/>
</dbReference>
<keyword evidence="4" id="KW-1185">Reference proteome</keyword>